<gene>
    <name evidence="10" type="primary">Chn</name>
    <name evidence="10" type="ORF">G6Z76_0006083</name>
</gene>
<feature type="compositionally biased region" description="Basic and acidic residues" evidence="8">
    <location>
        <begin position="21"/>
        <end position="30"/>
    </location>
</feature>
<dbReference type="PROSITE" id="PS00028">
    <property type="entry name" value="ZINC_FINGER_C2H2_1"/>
    <property type="match status" value="1"/>
</dbReference>
<feature type="non-terminal residue" evidence="10">
    <location>
        <position position="791"/>
    </location>
</feature>
<dbReference type="PROSITE" id="PS50157">
    <property type="entry name" value="ZINC_FINGER_C2H2_2"/>
    <property type="match status" value="2"/>
</dbReference>
<name>A0A836GGK2_9HYME</name>
<dbReference type="InterPro" id="IPR036236">
    <property type="entry name" value="Znf_C2H2_sf"/>
</dbReference>
<feature type="domain" description="C2H2-type" evidence="9">
    <location>
        <begin position="211"/>
        <end position="238"/>
    </location>
</feature>
<feature type="compositionally biased region" description="Basic and acidic residues" evidence="8">
    <location>
        <begin position="536"/>
        <end position="546"/>
    </location>
</feature>
<dbReference type="GO" id="GO:0005634">
    <property type="term" value="C:nucleus"/>
    <property type="evidence" value="ECO:0007669"/>
    <property type="project" value="UniProtKB-SubCell"/>
</dbReference>
<accession>A0A836GGK2</accession>
<evidence type="ECO:0000256" key="7">
    <source>
        <dbReference type="PROSITE-ProRule" id="PRU00042"/>
    </source>
</evidence>
<feature type="compositionally biased region" description="Acidic residues" evidence="8">
    <location>
        <begin position="549"/>
        <end position="560"/>
    </location>
</feature>
<evidence type="ECO:0000313" key="11">
    <source>
        <dbReference type="Proteomes" id="UP000669903"/>
    </source>
</evidence>
<evidence type="ECO:0000256" key="2">
    <source>
        <dbReference type="ARBA" id="ARBA00022723"/>
    </source>
</evidence>
<evidence type="ECO:0000259" key="9">
    <source>
        <dbReference type="PROSITE" id="PS50157"/>
    </source>
</evidence>
<organism evidence="10 11">
    <name type="scientific">Acromyrmex charruanus</name>
    <dbReference type="NCBI Taxonomy" id="2715315"/>
    <lineage>
        <taxon>Eukaryota</taxon>
        <taxon>Metazoa</taxon>
        <taxon>Ecdysozoa</taxon>
        <taxon>Arthropoda</taxon>
        <taxon>Hexapoda</taxon>
        <taxon>Insecta</taxon>
        <taxon>Pterygota</taxon>
        <taxon>Neoptera</taxon>
        <taxon>Endopterygota</taxon>
        <taxon>Hymenoptera</taxon>
        <taxon>Apocrita</taxon>
        <taxon>Aculeata</taxon>
        <taxon>Formicoidea</taxon>
        <taxon>Formicidae</taxon>
        <taxon>Myrmicinae</taxon>
        <taxon>Acromyrmex</taxon>
    </lineage>
</organism>
<feature type="region of interest" description="Disordered" evidence="8">
    <location>
        <begin position="534"/>
        <end position="568"/>
    </location>
</feature>
<dbReference type="InterPro" id="IPR050888">
    <property type="entry name" value="ZnF_C2H2-type_TF"/>
</dbReference>
<feature type="compositionally biased region" description="Polar residues" evidence="8">
    <location>
        <begin position="462"/>
        <end position="479"/>
    </location>
</feature>
<dbReference type="SUPFAM" id="SSF57667">
    <property type="entry name" value="beta-beta-alpha zinc fingers"/>
    <property type="match status" value="2"/>
</dbReference>
<feature type="domain" description="C2H2-type" evidence="9">
    <location>
        <begin position="239"/>
        <end position="262"/>
    </location>
</feature>
<keyword evidence="6" id="KW-0539">Nucleus</keyword>
<reference evidence="10" key="1">
    <citation type="submission" date="2020-03" db="EMBL/GenBank/DDBJ databases">
        <title>Relaxed selection underlies rapid genomic changes in the transitions from sociality to social parasitism in ants.</title>
        <authorList>
            <person name="Bi X."/>
        </authorList>
    </citation>
    <scope>NUCLEOTIDE SEQUENCE</scope>
    <source>
        <strain evidence="10">BGI-DK2014a</strain>
        <tissue evidence="10">Whole body</tissue>
    </source>
</reference>
<keyword evidence="4 7" id="KW-0863">Zinc-finger</keyword>
<dbReference type="Gene3D" id="3.30.160.60">
    <property type="entry name" value="Classic Zinc Finger"/>
    <property type="match status" value="2"/>
</dbReference>
<dbReference type="PANTHER" id="PTHR24406">
    <property type="entry name" value="TRANSCRIPTIONAL REPRESSOR CTCFL-RELATED"/>
    <property type="match status" value="1"/>
</dbReference>
<evidence type="ECO:0000313" key="10">
    <source>
        <dbReference type="EMBL" id="KAG5341208.1"/>
    </source>
</evidence>
<dbReference type="AlphaFoldDB" id="A0A836GGK2"/>
<feature type="region of interest" description="Disordered" evidence="8">
    <location>
        <begin position="461"/>
        <end position="494"/>
    </location>
</feature>
<evidence type="ECO:0000256" key="6">
    <source>
        <dbReference type="ARBA" id="ARBA00023242"/>
    </source>
</evidence>
<keyword evidence="2" id="KW-0479">Metal-binding</keyword>
<feature type="region of interest" description="Disordered" evidence="8">
    <location>
        <begin position="21"/>
        <end position="72"/>
    </location>
</feature>
<evidence type="ECO:0000256" key="4">
    <source>
        <dbReference type="ARBA" id="ARBA00022771"/>
    </source>
</evidence>
<dbReference type="GO" id="GO:0008270">
    <property type="term" value="F:zinc ion binding"/>
    <property type="evidence" value="ECO:0007669"/>
    <property type="project" value="UniProtKB-KW"/>
</dbReference>
<keyword evidence="5" id="KW-0862">Zinc</keyword>
<sequence>MEGNGTRIDYEDMFREITKKLYGDDPDHRTSNVQNEFEASVSYKTEEDTGNGTDGSDDGNWTYEDEPLKGTDGSRIAAYHAGKAMWRCDECGDILTSGPREIAEHFMEHHASRILADSRNRHHSPRKDYLQTDFKVEDVVMYLERLRERAERAAPPSRRTQETQTVPATLLTTTSSFHLQELPSAPALQHLQQNTTTMSTTVAASTSNKRYNCPCCPYGTDRRDLYTRHENIHREQKPFHCYMCYKPFNRADHVKKHFMRMHRDHVYDVSKIRKPVDTNAPKSLQQDTTATVNVSSQQQPQQQHMNNQFGFASNKGYQLQPNTVASSANVGTTGIHQSIIMPSPSGIVQSDNNCNTGRRVQNGGCNSKSHLKGGSKNAQEKRYSCMYCSWTGVDNWCLKRHMNTHTKPFACTLCEYKAARAERLATHVLKVHNRRQCSRCPFLAEDANQLQMHQVHVHRASVPSTSTTQNAAPPNNRHQQPLHPVGGGRPPPGPPVFPAPAPTIAPATTVIPPSTILGHEMVKSPATATTMAYPTEEEKRSHRHIGDTIGDDDDDDDDDDIVRSNGNGREAHSRDFVICRVCNFKSDRDDDLESYLNDHNNGSRNDAIDTFNNDFTCSWQLPSTSKAADELLESSSSQEYVSILNEKENLGIENGSSRCTTSRRKQSRPRQVIRQPDYQMRYLIPALGLQNIRQKFKITKTTKSVQSQKRSTAQRMFKCHLCPKYAPARGKIHRPYHTKASLTLHMLWRHKRKFWPVKNLVTRRPGKEESSPTVSSVTVTVFTNKNYRYNR</sequence>
<comment type="subcellular location">
    <subcellularLocation>
        <location evidence="1">Nucleus</location>
    </subcellularLocation>
</comment>
<keyword evidence="11" id="KW-1185">Reference proteome</keyword>
<dbReference type="InterPro" id="IPR013087">
    <property type="entry name" value="Znf_C2H2_type"/>
</dbReference>
<evidence type="ECO:0000256" key="3">
    <source>
        <dbReference type="ARBA" id="ARBA00022737"/>
    </source>
</evidence>
<protein>
    <submittedName>
        <fullName evidence="10">CHN protein</fullName>
    </submittedName>
</protein>
<dbReference type="Proteomes" id="UP000669903">
    <property type="component" value="Unassembled WGS sequence"/>
</dbReference>
<proteinExistence type="predicted"/>
<dbReference type="SMART" id="SM00355">
    <property type="entry name" value="ZnF_C2H2"/>
    <property type="match status" value="7"/>
</dbReference>
<keyword evidence="3" id="KW-0677">Repeat</keyword>
<feature type="non-terminal residue" evidence="10">
    <location>
        <position position="1"/>
    </location>
</feature>
<evidence type="ECO:0000256" key="5">
    <source>
        <dbReference type="ARBA" id="ARBA00022833"/>
    </source>
</evidence>
<evidence type="ECO:0000256" key="1">
    <source>
        <dbReference type="ARBA" id="ARBA00004123"/>
    </source>
</evidence>
<feature type="region of interest" description="Disordered" evidence="8">
    <location>
        <begin position="652"/>
        <end position="674"/>
    </location>
</feature>
<comment type="caution">
    <text evidence="10">The sequence shown here is derived from an EMBL/GenBank/DDBJ whole genome shotgun (WGS) entry which is preliminary data.</text>
</comment>
<evidence type="ECO:0000256" key="8">
    <source>
        <dbReference type="SAM" id="MobiDB-lite"/>
    </source>
</evidence>
<dbReference type="EMBL" id="JAANIC010003323">
    <property type="protein sequence ID" value="KAG5341208.1"/>
    <property type="molecule type" value="Genomic_DNA"/>
</dbReference>